<evidence type="ECO:0000313" key="2">
    <source>
        <dbReference type="WBParaSite" id="RSKR_0000098800.1"/>
    </source>
</evidence>
<evidence type="ECO:0000313" key="1">
    <source>
        <dbReference type="Proteomes" id="UP000095286"/>
    </source>
</evidence>
<accession>A0AC35TIM6</accession>
<organism evidence="1 2">
    <name type="scientific">Rhabditophanes sp. KR3021</name>
    <dbReference type="NCBI Taxonomy" id="114890"/>
    <lineage>
        <taxon>Eukaryota</taxon>
        <taxon>Metazoa</taxon>
        <taxon>Ecdysozoa</taxon>
        <taxon>Nematoda</taxon>
        <taxon>Chromadorea</taxon>
        <taxon>Rhabditida</taxon>
        <taxon>Tylenchina</taxon>
        <taxon>Panagrolaimomorpha</taxon>
        <taxon>Strongyloidoidea</taxon>
        <taxon>Alloionematidae</taxon>
        <taxon>Rhabditophanes</taxon>
    </lineage>
</organism>
<protein>
    <submittedName>
        <fullName evidence="2">DUF148 domain-containing protein</fullName>
    </submittedName>
</protein>
<name>A0AC35TIM6_9BILA</name>
<dbReference type="WBParaSite" id="RSKR_0000098800.1">
    <property type="protein sequence ID" value="RSKR_0000098800.1"/>
    <property type="gene ID" value="RSKR_0000098800"/>
</dbReference>
<proteinExistence type="predicted"/>
<dbReference type="Proteomes" id="UP000095286">
    <property type="component" value="Unplaced"/>
</dbReference>
<sequence length="174" mass="19396">MIFKFAILAIFCGISLIGGRSIQNMPCDGISSDFIPSEISDFINTMTDEDKAYLIDMFFNFMKGPQAASGVGRFDNFVHKMTVLDQEYKQKAASLSVESKAWFDSTLESLDQLKKIDNPMYIGLVLQGVIKNAVITFNSLSEDAKMELEATYPRITKTVKTNLAKLVIANVLKN</sequence>
<reference evidence="2" key="1">
    <citation type="submission" date="2016-11" db="UniProtKB">
        <authorList>
            <consortium name="WormBaseParasite"/>
        </authorList>
    </citation>
    <scope>IDENTIFICATION</scope>
    <source>
        <strain evidence="2">KR3021</strain>
    </source>
</reference>